<dbReference type="Proteomes" id="UP000681155">
    <property type="component" value="Chromosome"/>
</dbReference>
<evidence type="ECO:0000313" key="1">
    <source>
        <dbReference type="EMBL" id="QVW21440.1"/>
    </source>
</evidence>
<accession>A0ABX8ERP6</accession>
<protein>
    <submittedName>
        <fullName evidence="1">Host cell RNA polymerase inhibitor</fullName>
    </submittedName>
</protein>
<keyword evidence="2" id="KW-1185">Reference proteome</keyword>
<sequence>MEHAKKAFKVTVQVDDHVDEVTVYAVSLDAAWAQTETMFTQAKVTRIRPAIAPNIDRFTVTQ</sequence>
<dbReference type="Pfam" id="PF16857">
    <property type="entry name" value="RNA_pol_inhib"/>
    <property type="match status" value="1"/>
</dbReference>
<proteinExistence type="predicted"/>
<dbReference type="RefSeq" id="WP_214377302.1">
    <property type="nucleotide sequence ID" value="NZ_CP075566.1"/>
</dbReference>
<name>A0ABX8ERP6_9PSED</name>
<reference evidence="1 2" key="1">
    <citation type="submission" date="2021-05" db="EMBL/GenBank/DDBJ databases">
        <title>Complete genome of the cytokinin-producing biocontrol strain Pseudomonas fluorescens G20-18.</title>
        <authorList>
            <person name="Nielsen T.K."/>
            <person name="Mekureyaw M.F."/>
            <person name="Hansen L.H."/>
            <person name="Nicolaisen M.H."/>
            <person name="Roitsch T.G."/>
            <person name="Hennessy R.C."/>
        </authorList>
    </citation>
    <scope>NUCLEOTIDE SEQUENCE [LARGE SCALE GENOMIC DNA]</scope>
    <source>
        <strain evidence="1 2">G20-18</strain>
    </source>
</reference>
<dbReference type="Gene3D" id="3.10.20.510">
    <property type="entry name" value="RNA polymerase inhibitor"/>
    <property type="match status" value="1"/>
</dbReference>
<organism evidence="1 2">
    <name type="scientific">Pseudomonas hormoni</name>
    <dbReference type="NCBI Taxonomy" id="3093767"/>
    <lineage>
        <taxon>Bacteria</taxon>
        <taxon>Pseudomonadati</taxon>
        <taxon>Pseudomonadota</taxon>
        <taxon>Gammaproteobacteria</taxon>
        <taxon>Pseudomonadales</taxon>
        <taxon>Pseudomonadaceae</taxon>
        <taxon>Pseudomonas</taxon>
    </lineage>
</organism>
<gene>
    <name evidence="1" type="ORF">KJF94_16125</name>
</gene>
<dbReference type="InterPro" id="IPR038715">
    <property type="entry name" value="RNA_pol_inhibitor_sf"/>
</dbReference>
<dbReference type="InterPro" id="IPR016412">
    <property type="entry name" value="RNA_pol_inhibitor"/>
</dbReference>
<evidence type="ECO:0000313" key="2">
    <source>
        <dbReference type="Proteomes" id="UP000681155"/>
    </source>
</evidence>
<dbReference type="EMBL" id="CP075566">
    <property type="protein sequence ID" value="QVW21440.1"/>
    <property type="molecule type" value="Genomic_DNA"/>
</dbReference>